<accession>A0ABD1XJJ0</accession>
<gene>
    <name evidence="1" type="ORF">R1flu_027680</name>
</gene>
<keyword evidence="2" id="KW-1185">Reference proteome</keyword>
<organism evidence="1 2">
    <name type="scientific">Riccia fluitans</name>
    <dbReference type="NCBI Taxonomy" id="41844"/>
    <lineage>
        <taxon>Eukaryota</taxon>
        <taxon>Viridiplantae</taxon>
        <taxon>Streptophyta</taxon>
        <taxon>Embryophyta</taxon>
        <taxon>Marchantiophyta</taxon>
        <taxon>Marchantiopsida</taxon>
        <taxon>Marchantiidae</taxon>
        <taxon>Marchantiales</taxon>
        <taxon>Ricciaceae</taxon>
        <taxon>Riccia</taxon>
    </lineage>
</organism>
<dbReference type="EMBL" id="JBHFFA010000008">
    <property type="protein sequence ID" value="KAL2609107.1"/>
    <property type="molecule type" value="Genomic_DNA"/>
</dbReference>
<evidence type="ECO:0000313" key="1">
    <source>
        <dbReference type="EMBL" id="KAL2609107.1"/>
    </source>
</evidence>
<reference evidence="1 2" key="1">
    <citation type="submission" date="2024-09" db="EMBL/GenBank/DDBJ databases">
        <title>Chromosome-scale assembly of Riccia fluitans.</title>
        <authorList>
            <person name="Paukszto L."/>
            <person name="Sawicki J."/>
            <person name="Karawczyk K."/>
            <person name="Piernik-Szablinska J."/>
            <person name="Szczecinska M."/>
            <person name="Mazdziarz M."/>
        </authorList>
    </citation>
    <scope>NUCLEOTIDE SEQUENCE [LARGE SCALE GENOMIC DNA]</scope>
    <source>
        <strain evidence="1">Rf_01</strain>
        <tissue evidence="1">Aerial parts of the thallus</tissue>
    </source>
</reference>
<proteinExistence type="predicted"/>
<name>A0ABD1XJJ0_9MARC</name>
<sequence>MLKTTIQCYLPSKESSKSVNGTGFHLHRDSVADLRRLTGDRTDGRRFLKGARDFGRDEPTVRRNACGIIQNGRLNVQKLSFGIVLHRQNAEFGSLFTKGICNCDSGVACPQGSVYCFSP</sequence>
<dbReference type="Proteomes" id="UP001605036">
    <property type="component" value="Unassembled WGS sequence"/>
</dbReference>
<comment type="caution">
    <text evidence="1">The sequence shown here is derived from an EMBL/GenBank/DDBJ whole genome shotgun (WGS) entry which is preliminary data.</text>
</comment>
<dbReference type="AlphaFoldDB" id="A0ABD1XJJ0"/>
<protein>
    <submittedName>
        <fullName evidence="1">Uncharacterized protein</fullName>
    </submittedName>
</protein>
<evidence type="ECO:0000313" key="2">
    <source>
        <dbReference type="Proteomes" id="UP001605036"/>
    </source>
</evidence>